<dbReference type="InterPro" id="IPR019489">
    <property type="entry name" value="Clp_ATPase_C"/>
</dbReference>
<dbReference type="InterPro" id="IPR017729">
    <property type="entry name" value="ATPase_T6SS_ClpV1"/>
</dbReference>
<keyword evidence="5" id="KW-0143">Chaperone</keyword>
<dbReference type="InterPro" id="IPR001270">
    <property type="entry name" value="ClpA/B"/>
</dbReference>
<protein>
    <submittedName>
        <fullName evidence="9">Type VI secretion system protein VasG</fullName>
    </submittedName>
</protein>
<keyword evidence="10" id="KW-1185">Reference proteome</keyword>
<dbReference type="SMART" id="SM00382">
    <property type="entry name" value="AAA"/>
    <property type="match status" value="2"/>
</dbReference>
<evidence type="ECO:0000256" key="5">
    <source>
        <dbReference type="ARBA" id="ARBA00023186"/>
    </source>
</evidence>
<dbReference type="PRINTS" id="PR00300">
    <property type="entry name" value="CLPPROTEASEA"/>
</dbReference>
<dbReference type="SUPFAM" id="SSF52540">
    <property type="entry name" value="P-loop containing nucleoside triphosphate hydrolases"/>
    <property type="match status" value="2"/>
</dbReference>
<dbReference type="EMBL" id="QPJL01000001">
    <property type="protein sequence ID" value="RCW89011.1"/>
    <property type="molecule type" value="Genomic_DNA"/>
</dbReference>
<dbReference type="InterPro" id="IPR003593">
    <property type="entry name" value="AAA+_ATPase"/>
</dbReference>
<dbReference type="InterPro" id="IPR041546">
    <property type="entry name" value="ClpA/ClpB_AAA_lid"/>
</dbReference>
<keyword evidence="2 6" id="KW-0677">Repeat</keyword>
<dbReference type="Pfam" id="PF07724">
    <property type="entry name" value="AAA_2"/>
    <property type="match status" value="1"/>
</dbReference>
<dbReference type="InterPro" id="IPR050130">
    <property type="entry name" value="ClpA_ClpB"/>
</dbReference>
<keyword evidence="4" id="KW-0067">ATP-binding</keyword>
<dbReference type="Pfam" id="PF00004">
    <property type="entry name" value="AAA"/>
    <property type="match status" value="1"/>
</dbReference>
<dbReference type="SMART" id="SM01086">
    <property type="entry name" value="ClpB_D2-small"/>
    <property type="match status" value="1"/>
</dbReference>
<evidence type="ECO:0000256" key="3">
    <source>
        <dbReference type="ARBA" id="ARBA00022741"/>
    </source>
</evidence>
<proteinExistence type="inferred from homology"/>
<feature type="region of interest" description="Disordered" evidence="7">
    <location>
        <begin position="543"/>
        <end position="578"/>
    </location>
</feature>
<evidence type="ECO:0000313" key="10">
    <source>
        <dbReference type="Proteomes" id="UP000253345"/>
    </source>
</evidence>
<dbReference type="AlphaFoldDB" id="A0A368Z9D9"/>
<feature type="domain" description="Clp R" evidence="8">
    <location>
        <begin position="40"/>
        <end position="181"/>
    </location>
</feature>
<sequence>MGRIAVYKSDGTVNNRLSYSEMTSMAARGSQETIKRKELVGKLNPVCLKAFSEAAQAAKRRGNPYVELVHFITALADTERSDMAILLEAAGIDRHRFDGDVLRATDALPHGAGSVEEFSDHIFRAIQEAWSYGSLEFGDDTVRSAYVLLGALQVPVLEGLLFKISLEFDKIDPAAMSGQLDDLLVQSIERTSTAEPAEAKPGRPKPGGKSALDQFATNLTARARDGKMDPVVGRDAEIRQIVDILLRRKQNNPILTGEAGVGKTAVVEGFAQRLARGDVPPQLRNVELHMLDIGLMQAGASVKGEFEKRLKSVIDEVQSSDVPIILFIDEAHTLIGAGGAAGTGDAANLLKPALARGELRTIAATTWAEYKQHIEPDPALTRRFQTVKIDEPDETKAVLMCRGIAGVLEKHHKVELLDESIEAAVKLSHRYIPARQLPDKAISLLDTACARVAVSQHATPAEVEDLQRRLMALEIEQGIIDREEAIGIEVAERRAEVEAELAKAQAALEAANARWEAEKALVGEILDLRALLRRAGARLDDTGDLGDAGEVLAEGAGAPHPDAPAPDVSAPDAPADDAPDAAPAFDRAATLVTLKQKMAELVQAQGESPLILPSVDKAAVASVVQDWTGIPMGRMLASQTEKALALAVNLAQRVVGQDHAMEMIANRIQTSAAGLKSPEKPVGVFMLCGPSGVGKTETALALAELMYGGEDNMISINMSEFQEAHTVSTLKGAPPGYVGYGKGGILTEAVRRRPYSVVLLDEVEKAHPDVHEIFFQVFDKGMMDDSEGRRIDFKNTLILLTSNVGSEEIMAMTVDGTSAADPDELNAALRAPLLKEFPAALLGRVVTIPYYPLSDVMIEAIAGHKLRGIGKRLAEGYGAELVIGEGAMQVIKDRCSEIESGGRMIDAILTNTLMPELSRHILNYRLEGKELRKVTVNGGEGGFGYEFE</sequence>
<name>A0A368Z9D9_9RHOB</name>
<comment type="caution">
    <text evidence="9">The sequence shown here is derived from an EMBL/GenBank/DDBJ whole genome shotgun (WGS) entry which is preliminary data.</text>
</comment>
<evidence type="ECO:0000256" key="6">
    <source>
        <dbReference type="PROSITE-ProRule" id="PRU01251"/>
    </source>
</evidence>
<dbReference type="FunFam" id="3.40.50.300:FF:000025">
    <property type="entry name" value="ATP-dependent Clp protease subunit"/>
    <property type="match status" value="1"/>
</dbReference>
<feature type="compositionally biased region" description="Low complexity" evidence="7">
    <location>
        <begin position="556"/>
        <end position="573"/>
    </location>
</feature>
<evidence type="ECO:0000256" key="4">
    <source>
        <dbReference type="ARBA" id="ARBA00022840"/>
    </source>
</evidence>
<comment type="similarity">
    <text evidence="1">Belongs to the ClpA/ClpB family.</text>
</comment>
<evidence type="ECO:0000256" key="2">
    <source>
        <dbReference type="ARBA" id="ARBA00022737"/>
    </source>
</evidence>
<dbReference type="Pfam" id="PF10431">
    <property type="entry name" value="ClpB_D2-small"/>
    <property type="match status" value="1"/>
</dbReference>
<dbReference type="GO" id="GO:0034605">
    <property type="term" value="P:cellular response to heat"/>
    <property type="evidence" value="ECO:0007669"/>
    <property type="project" value="TreeGrafter"/>
</dbReference>
<dbReference type="InterPro" id="IPR027417">
    <property type="entry name" value="P-loop_NTPase"/>
</dbReference>
<accession>A0A368Z9D9</accession>
<dbReference type="GO" id="GO:0016887">
    <property type="term" value="F:ATP hydrolysis activity"/>
    <property type="evidence" value="ECO:0007669"/>
    <property type="project" value="InterPro"/>
</dbReference>
<dbReference type="PROSITE" id="PS51903">
    <property type="entry name" value="CLP_R"/>
    <property type="match status" value="1"/>
</dbReference>
<dbReference type="InterPro" id="IPR036628">
    <property type="entry name" value="Clp_N_dom_sf"/>
</dbReference>
<evidence type="ECO:0000259" key="8">
    <source>
        <dbReference type="PROSITE" id="PS51903"/>
    </source>
</evidence>
<dbReference type="Gene3D" id="3.40.50.300">
    <property type="entry name" value="P-loop containing nucleotide triphosphate hydrolases"/>
    <property type="match status" value="3"/>
</dbReference>
<gene>
    <name evidence="9" type="ORF">DFP89_101450</name>
</gene>
<evidence type="ECO:0000313" key="9">
    <source>
        <dbReference type="EMBL" id="RCW89011.1"/>
    </source>
</evidence>
<dbReference type="InterPro" id="IPR018368">
    <property type="entry name" value="ClpA/B_CS1"/>
</dbReference>
<dbReference type="Gene3D" id="1.10.1780.10">
    <property type="entry name" value="Clp, N-terminal domain"/>
    <property type="match status" value="1"/>
</dbReference>
<dbReference type="CDD" id="cd19499">
    <property type="entry name" value="RecA-like_ClpB_Hsp104-like"/>
    <property type="match status" value="1"/>
</dbReference>
<dbReference type="InterPro" id="IPR003959">
    <property type="entry name" value="ATPase_AAA_core"/>
</dbReference>
<dbReference type="PANTHER" id="PTHR11638:SF184">
    <property type="entry name" value="ATPASE WITH CHAPERONE ACTIVITY"/>
    <property type="match status" value="1"/>
</dbReference>
<dbReference type="SUPFAM" id="SSF81923">
    <property type="entry name" value="Double Clp-N motif"/>
    <property type="match status" value="1"/>
</dbReference>
<dbReference type="GO" id="GO:0005737">
    <property type="term" value="C:cytoplasm"/>
    <property type="evidence" value="ECO:0007669"/>
    <property type="project" value="TreeGrafter"/>
</dbReference>
<dbReference type="GO" id="GO:0005524">
    <property type="term" value="F:ATP binding"/>
    <property type="evidence" value="ECO:0007669"/>
    <property type="project" value="UniProtKB-KW"/>
</dbReference>
<dbReference type="Pfam" id="PF17871">
    <property type="entry name" value="AAA_lid_9"/>
    <property type="match status" value="1"/>
</dbReference>
<evidence type="ECO:0000256" key="7">
    <source>
        <dbReference type="SAM" id="MobiDB-lite"/>
    </source>
</evidence>
<dbReference type="InterPro" id="IPR004176">
    <property type="entry name" value="Clp_R_N"/>
</dbReference>
<dbReference type="CDD" id="cd00009">
    <property type="entry name" value="AAA"/>
    <property type="match status" value="1"/>
</dbReference>
<keyword evidence="3" id="KW-0547">Nucleotide-binding</keyword>
<dbReference type="PANTHER" id="PTHR11638">
    <property type="entry name" value="ATP-DEPENDENT CLP PROTEASE"/>
    <property type="match status" value="1"/>
</dbReference>
<dbReference type="Gene3D" id="1.10.8.60">
    <property type="match status" value="1"/>
</dbReference>
<dbReference type="Pfam" id="PF02861">
    <property type="entry name" value="Clp_N"/>
    <property type="match status" value="1"/>
</dbReference>
<dbReference type="NCBIfam" id="TIGR03345">
    <property type="entry name" value="VI_ClpV1"/>
    <property type="match status" value="1"/>
</dbReference>
<dbReference type="Proteomes" id="UP000253345">
    <property type="component" value="Unassembled WGS sequence"/>
</dbReference>
<dbReference type="PROSITE" id="PS00870">
    <property type="entry name" value="CLPAB_1"/>
    <property type="match status" value="1"/>
</dbReference>
<reference evidence="9 10" key="1">
    <citation type="submission" date="2018-07" db="EMBL/GenBank/DDBJ databases">
        <title>Genomic Encyclopedia of Type Strains, Phase III (KMG-III): the genomes of soil and plant-associated and newly described type strains.</title>
        <authorList>
            <person name="Whitman W."/>
        </authorList>
    </citation>
    <scope>NUCLEOTIDE SEQUENCE [LARGE SCALE GENOMIC DNA]</scope>
    <source>
        <strain evidence="9 10">CECT 8525</strain>
    </source>
</reference>
<feature type="region of interest" description="Disordered" evidence="7">
    <location>
        <begin position="192"/>
        <end position="212"/>
    </location>
</feature>
<evidence type="ECO:0000256" key="1">
    <source>
        <dbReference type="ARBA" id="ARBA00008675"/>
    </source>
</evidence>
<organism evidence="9 10">
    <name type="scientific">Paracoccus lutimaris</name>
    <dbReference type="NCBI Taxonomy" id="1490030"/>
    <lineage>
        <taxon>Bacteria</taxon>
        <taxon>Pseudomonadati</taxon>
        <taxon>Pseudomonadota</taxon>
        <taxon>Alphaproteobacteria</taxon>
        <taxon>Rhodobacterales</taxon>
        <taxon>Paracoccaceae</taxon>
        <taxon>Paracoccus</taxon>
    </lineage>
</organism>